<name>A0ABN3SWU3_9ACTN</name>
<gene>
    <name evidence="2" type="ORF">GCM10009864_71240</name>
</gene>
<dbReference type="InterPro" id="IPR051531">
    <property type="entry name" value="N-acetyltransferase"/>
</dbReference>
<comment type="caution">
    <text evidence="2">The sequence shown here is derived from an EMBL/GenBank/DDBJ whole genome shotgun (WGS) entry which is preliminary data.</text>
</comment>
<protein>
    <recommendedName>
        <fullName evidence="1">N-acetyltransferase domain-containing protein</fullName>
    </recommendedName>
</protein>
<dbReference type="PANTHER" id="PTHR43792">
    <property type="entry name" value="GNAT FAMILY, PUTATIVE (AFU_ORTHOLOGUE AFUA_3G00765)-RELATED-RELATED"/>
    <property type="match status" value="1"/>
</dbReference>
<dbReference type="PROSITE" id="PS51186">
    <property type="entry name" value="GNAT"/>
    <property type="match status" value="1"/>
</dbReference>
<reference evidence="2 3" key="1">
    <citation type="journal article" date="2019" name="Int. J. Syst. Evol. Microbiol.">
        <title>The Global Catalogue of Microorganisms (GCM) 10K type strain sequencing project: providing services to taxonomists for standard genome sequencing and annotation.</title>
        <authorList>
            <consortium name="The Broad Institute Genomics Platform"/>
            <consortium name="The Broad Institute Genome Sequencing Center for Infectious Disease"/>
            <person name="Wu L."/>
            <person name="Ma J."/>
        </authorList>
    </citation>
    <scope>NUCLEOTIDE SEQUENCE [LARGE SCALE GENOMIC DNA]</scope>
    <source>
        <strain evidence="2 3">JCM 16374</strain>
    </source>
</reference>
<accession>A0ABN3SWU3</accession>
<dbReference type="Pfam" id="PF13302">
    <property type="entry name" value="Acetyltransf_3"/>
    <property type="match status" value="1"/>
</dbReference>
<dbReference type="InterPro" id="IPR016181">
    <property type="entry name" value="Acyl_CoA_acyltransferase"/>
</dbReference>
<dbReference type="InterPro" id="IPR000182">
    <property type="entry name" value="GNAT_dom"/>
</dbReference>
<dbReference type="Gene3D" id="3.40.630.30">
    <property type="match status" value="1"/>
</dbReference>
<keyword evidence="3" id="KW-1185">Reference proteome</keyword>
<organism evidence="2 3">
    <name type="scientific">Streptomyces lunalinharesii</name>
    <dbReference type="NCBI Taxonomy" id="333384"/>
    <lineage>
        <taxon>Bacteria</taxon>
        <taxon>Bacillati</taxon>
        <taxon>Actinomycetota</taxon>
        <taxon>Actinomycetes</taxon>
        <taxon>Kitasatosporales</taxon>
        <taxon>Streptomycetaceae</taxon>
        <taxon>Streptomyces</taxon>
    </lineage>
</organism>
<dbReference type="Proteomes" id="UP001500994">
    <property type="component" value="Unassembled WGS sequence"/>
</dbReference>
<evidence type="ECO:0000313" key="3">
    <source>
        <dbReference type="Proteomes" id="UP001500994"/>
    </source>
</evidence>
<sequence length="177" mass="19858">MIETPRLILRRFTLADAPAMRAYRNDSAIARYQAWRSPLTPETAEQQVLLYASQDPTQAGWFQYAVEHKGTGSLAGDLGVRLDEGLLQAEVGFTLAPAFHRQGYGIEMVTSVLHHLFARGLHRVYAECDVRNSRSAALLERTGFRREGANPAPAININTGERMDMLLYGLDHREYVP</sequence>
<evidence type="ECO:0000259" key="1">
    <source>
        <dbReference type="PROSITE" id="PS51186"/>
    </source>
</evidence>
<dbReference type="SUPFAM" id="SSF55729">
    <property type="entry name" value="Acyl-CoA N-acyltransferases (Nat)"/>
    <property type="match status" value="1"/>
</dbReference>
<dbReference type="RefSeq" id="WP_344583551.1">
    <property type="nucleotide sequence ID" value="NZ_BAAARK010000040.1"/>
</dbReference>
<dbReference type="PANTHER" id="PTHR43792:SF1">
    <property type="entry name" value="N-ACETYLTRANSFERASE DOMAIN-CONTAINING PROTEIN"/>
    <property type="match status" value="1"/>
</dbReference>
<evidence type="ECO:0000313" key="2">
    <source>
        <dbReference type="EMBL" id="GAA2687230.1"/>
    </source>
</evidence>
<feature type="domain" description="N-acetyltransferase" evidence="1">
    <location>
        <begin position="7"/>
        <end position="168"/>
    </location>
</feature>
<dbReference type="EMBL" id="BAAARK010000040">
    <property type="protein sequence ID" value="GAA2687230.1"/>
    <property type="molecule type" value="Genomic_DNA"/>
</dbReference>
<proteinExistence type="predicted"/>